<keyword evidence="3" id="KW-1185">Reference proteome</keyword>
<dbReference type="AlphaFoldDB" id="A0A0B6WUV3"/>
<evidence type="ECO:0000313" key="2">
    <source>
        <dbReference type="EMBL" id="CDM64851.1"/>
    </source>
</evidence>
<dbReference type="Gene3D" id="3.90.1150.10">
    <property type="entry name" value="Aspartate Aminotransferase, domain 1"/>
    <property type="match status" value="1"/>
</dbReference>
<dbReference type="InterPro" id="IPR015424">
    <property type="entry name" value="PyrdxlP-dep_Trfase"/>
</dbReference>
<dbReference type="InterPro" id="IPR015422">
    <property type="entry name" value="PyrdxlP-dep_Trfase_small"/>
</dbReference>
<dbReference type="OrthoDB" id="9768668at2"/>
<reference evidence="2 3" key="2">
    <citation type="submission" date="2015-01" db="EMBL/GenBank/DDBJ databases">
        <title>Complete genome sequence of Pyrinomonas methylaliphatogenes type strain K22T.</title>
        <authorList>
            <person name="Lee K.C.Y."/>
            <person name="Power J.F."/>
            <person name="Dunfield P.F."/>
            <person name="Morgan X.C."/>
            <person name="Huttenhower C."/>
            <person name="Stott M.B."/>
        </authorList>
    </citation>
    <scope>NUCLEOTIDE SEQUENCE [LARGE SCALE GENOMIC DNA]</scope>
    <source>
        <strain evidence="2 3">K22</strain>
    </source>
</reference>
<dbReference type="EMBL" id="CBXV010000003">
    <property type="protein sequence ID" value="CDM64851.1"/>
    <property type="molecule type" value="Genomic_DNA"/>
</dbReference>
<sequence>MIDPNSALIPGATVALKNTETNVELSTMTNADGVYHLYVVRHAARDRLRAHLDGRRISTLIHYPFLLHRQPLFASGARSSLPIAEEVAGELLSLPLHPHLTEEETHAVIAAVLDFEKSRNL</sequence>
<evidence type="ECO:0000256" key="1">
    <source>
        <dbReference type="ARBA" id="ARBA00022898"/>
    </source>
</evidence>
<dbReference type="InterPro" id="IPR000653">
    <property type="entry name" value="DegT/StrS_aminotransferase"/>
</dbReference>
<organism evidence="2 3">
    <name type="scientific">Pyrinomonas methylaliphatogenes</name>
    <dbReference type="NCBI Taxonomy" id="454194"/>
    <lineage>
        <taxon>Bacteria</taxon>
        <taxon>Pseudomonadati</taxon>
        <taxon>Acidobacteriota</taxon>
        <taxon>Blastocatellia</taxon>
        <taxon>Blastocatellales</taxon>
        <taxon>Pyrinomonadaceae</taxon>
        <taxon>Pyrinomonas</taxon>
    </lineage>
</organism>
<gene>
    <name evidence="2" type="ORF">PYK22_00846</name>
</gene>
<dbReference type="PANTHER" id="PTHR30244">
    <property type="entry name" value="TRANSAMINASE"/>
    <property type="match status" value="1"/>
</dbReference>
<dbReference type="RefSeq" id="WP_041974763.1">
    <property type="nucleotide sequence ID" value="NZ_CBXV010000003.1"/>
</dbReference>
<dbReference type="STRING" id="454194.PYK22_00846"/>
<dbReference type="PANTHER" id="PTHR30244:SF36">
    <property type="entry name" value="3-OXO-GLUCOSE-6-PHOSPHATE:GLUTAMATE AMINOTRANSFERASE"/>
    <property type="match status" value="1"/>
</dbReference>
<dbReference type="GO" id="GO:0030170">
    <property type="term" value="F:pyridoxal phosphate binding"/>
    <property type="evidence" value="ECO:0007669"/>
    <property type="project" value="TreeGrafter"/>
</dbReference>
<reference evidence="2 3" key="1">
    <citation type="submission" date="2013-12" db="EMBL/GenBank/DDBJ databases">
        <authorList>
            <person name="Stott M."/>
        </authorList>
    </citation>
    <scope>NUCLEOTIDE SEQUENCE [LARGE SCALE GENOMIC DNA]</scope>
    <source>
        <strain evidence="2 3">K22</strain>
    </source>
</reference>
<dbReference type="GO" id="GO:0008483">
    <property type="term" value="F:transaminase activity"/>
    <property type="evidence" value="ECO:0007669"/>
    <property type="project" value="TreeGrafter"/>
</dbReference>
<name>A0A0B6WUV3_9BACT</name>
<accession>A0A0B6WUV3</accession>
<dbReference type="GO" id="GO:0000271">
    <property type="term" value="P:polysaccharide biosynthetic process"/>
    <property type="evidence" value="ECO:0007669"/>
    <property type="project" value="TreeGrafter"/>
</dbReference>
<dbReference type="Pfam" id="PF01041">
    <property type="entry name" value="DegT_DnrJ_EryC1"/>
    <property type="match status" value="1"/>
</dbReference>
<keyword evidence="1" id="KW-0663">Pyridoxal phosphate</keyword>
<protein>
    <submittedName>
        <fullName evidence="2">Predicted PLP-dependent enzyme possibly involved in cell wall biogenesis</fullName>
    </submittedName>
</protein>
<dbReference type="Proteomes" id="UP000031518">
    <property type="component" value="Unassembled WGS sequence"/>
</dbReference>
<proteinExistence type="predicted"/>
<evidence type="ECO:0000313" key="3">
    <source>
        <dbReference type="Proteomes" id="UP000031518"/>
    </source>
</evidence>
<dbReference type="SUPFAM" id="SSF53383">
    <property type="entry name" value="PLP-dependent transferases"/>
    <property type="match status" value="1"/>
</dbReference>